<dbReference type="Proteomes" id="UP001213000">
    <property type="component" value="Unassembled WGS sequence"/>
</dbReference>
<accession>A0AAD5W0L5</accession>
<evidence type="ECO:0000313" key="1">
    <source>
        <dbReference type="EMBL" id="KAJ3572128.1"/>
    </source>
</evidence>
<keyword evidence="2" id="KW-1185">Reference proteome</keyword>
<comment type="caution">
    <text evidence="1">The sequence shown here is derived from an EMBL/GenBank/DDBJ whole genome shotgun (WGS) entry which is preliminary data.</text>
</comment>
<dbReference type="AlphaFoldDB" id="A0AAD5W0L5"/>
<sequence length="147" mass="16106">MSLADGRYSIITASPSVAPPPSPLGVDNTGLKEIPVVVNGANQTWVIKKTKSGNYTISVEAPNDANWRSFALDNDVFVDIQEEPYEWKVTAVKDPWKGFVIQVPEGGEHSVAWTIHSFGYGSPISLRPVELMPTAGQIWRVKKVAEN</sequence>
<evidence type="ECO:0000313" key="2">
    <source>
        <dbReference type="Proteomes" id="UP001213000"/>
    </source>
</evidence>
<proteinExistence type="predicted"/>
<reference evidence="1" key="1">
    <citation type="submission" date="2022-07" db="EMBL/GenBank/DDBJ databases">
        <title>Genome Sequence of Leucocoprinus birnbaumii.</title>
        <authorList>
            <person name="Buettner E."/>
        </authorList>
    </citation>
    <scope>NUCLEOTIDE SEQUENCE</scope>
    <source>
        <strain evidence="1">VT141</strain>
    </source>
</reference>
<name>A0AAD5W0L5_9AGAR</name>
<organism evidence="1 2">
    <name type="scientific">Leucocoprinus birnbaumii</name>
    <dbReference type="NCBI Taxonomy" id="56174"/>
    <lineage>
        <taxon>Eukaryota</taxon>
        <taxon>Fungi</taxon>
        <taxon>Dikarya</taxon>
        <taxon>Basidiomycota</taxon>
        <taxon>Agaricomycotina</taxon>
        <taxon>Agaricomycetes</taxon>
        <taxon>Agaricomycetidae</taxon>
        <taxon>Agaricales</taxon>
        <taxon>Agaricineae</taxon>
        <taxon>Agaricaceae</taxon>
        <taxon>Leucocoprinus</taxon>
    </lineage>
</organism>
<gene>
    <name evidence="1" type="ORF">NP233_g3284</name>
</gene>
<dbReference type="Gene3D" id="2.80.10.50">
    <property type="match status" value="1"/>
</dbReference>
<dbReference type="EMBL" id="JANIEX010000155">
    <property type="protein sequence ID" value="KAJ3572128.1"/>
    <property type="molecule type" value="Genomic_DNA"/>
</dbReference>
<protein>
    <submittedName>
        <fullName evidence="1">Uncharacterized protein</fullName>
    </submittedName>
</protein>